<dbReference type="EMBL" id="VMBF01000002">
    <property type="protein sequence ID" value="TSJ80399.1"/>
    <property type="molecule type" value="Genomic_DNA"/>
</dbReference>
<dbReference type="Proteomes" id="UP000322315">
    <property type="component" value="Unassembled WGS sequence"/>
</dbReference>
<reference evidence="2 5" key="1">
    <citation type="journal article" date="2015" name="Int. J. Syst. Evol. Microbiol.">
        <title>Algibacter amylolyticus sp. nov., isolated from intertidal sediment.</title>
        <authorList>
            <person name="Zhang D.C."/>
            <person name="Wu J."/>
            <person name="Neuner K."/>
            <person name="Yao J."/>
            <person name="Margesin R."/>
        </authorList>
    </citation>
    <scope>NUCLEOTIDE SEQUENCE [LARGE SCALE GENOMIC DNA]</scope>
    <source>
        <strain evidence="2 5">RU-4-M-4</strain>
    </source>
</reference>
<feature type="chain" id="PRO_5024365192" description="DUF4136 domain-containing protein" evidence="1">
    <location>
        <begin position="19"/>
        <end position="196"/>
    </location>
</feature>
<dbReference type="RefSeq" id="WP_144115771.1">
    <property type="nucleotide sequence ID" value="NZ_JACHGE010000004.1"/>
</dbReference>
<sequence length="196" mass="22130">MKNIFILITLFFSLGAKAQFGLSKGELYEKAIVYFTDGTSEKGLIKRRSFGGIKFRENLDSKPETYDSSNVTGYDDLTTNEKYRYKTVGDFTMLMKIVQLGELNLFVVYKSSGSMPMGMGVGGANTGMPMMSMGYGGSNVYYIEKNDNTINIGRKIRKNEWHLFEDCPVLLEKLKQKELSKGAIEDIVDFYNSKCN</sequence>
<evidence type="ECO:0000256" key="1">
    <source>
        <dbReference type="SAM" id="SignalP"/>
    </source>
</evidence>
<evidence type="ECO:0000313" key="3">
    <source>
        <dbReference type="EMBL" id="TSJ80399.1"/>
    </source>
</evidence>
<name>A0A5M7BFZ0_9FLAO</name>
<reference evidence="2" key="3">
    <citation type="submission" date="2019-09" db="EMBL/GenBank/DDBJ databases">
        <authorList>
            <person name="Zhang D.-C."/>
        </authorList>
    </citation>
    <scope>NUCLEOTIDE SEQUENCE</scope>
    <source>
        <strain evidence="2">RU-4-M-4</strain>
    </source>
</reference>
<keyword evidence="4" id="KW-1185">Reference proteome</keyword>
<feature type="signal peptide" evidence="1">
    <location>
        <begin position="1"/>
        <end position="18"/>
    </location>
</feature>
<dbReference type="EMBL" id="VWRS01000002">
    <property type="protein sequence ID" value="KAA5826361.1"/>
    <property type="molecule type" value="Genomic_DNA"/>
</dbReference>
<comment type="caution">
    <text evidence="2">The sequence shown here is derived from an EMBL/GenBank/DDBJ whole genome shotgun (WGS) entry which is preliminary data.</text>
</comment>
<proteinExistence type="predicted"/>
<evidence type="ECO:0008006" key="6">
    <source>
        <dbReference type="Google" id="ProtNLM"/>
    </source>
</evidence>
<evidence type="ECO:0000313" key="2">
    <source>
        <dbReference type="EMBL" id="KAA5826361.1"/>
    </source>
</evidence>
<evidence type="ECO:0000313" key="5">
    <source>
        <dbReference type="Proteomes" id="UP000322315"/>
    </source>
</evidence>
<organism evidence="2 5">
    <name type="scientific">Algibacter amylolyticus</name>
    <dbReference type="NCBI Taxonomy" id="1608400"/>
    <lineage>
        <taxon>Bacteria</taxon>
        <taxon>Pseudomonadati</taxon>
        <taxon>Bacteroidota</taxon>
        <taxon>Flavobacteriia</taxon>
        <taxon>Flavobacteriales</taxon>
        <taxon>Flavobacteriaceae</taxon>
        <taxon>Algibacter</taxon>
    </lineage>
</organism>
<dbReference type="AlphaFoldDB" id="A0A5M7BFZ0"/>
<keyword evidence="1" id="KW-0732">Signal</keyword>
<protein>
    <recommendedName>
        <fullName evidence="6">DUF4136 domain-containing protein</fullName>
    </recommendedName>
</protein>
<evidence type="ECO:0000313" key="4">
    <source>
        <dbReference type="Proteomes" id="UP000315145"/>
    </source>
</evidence>
<accession>A0A5M7BFZ0</accession>
<gene>
    <name evidence="2" type="ORF">F2B50_05965</name>
    <name evidence="3" type="ORF">FPF71_05965</name>
</gene>
<dbReference type="Proteomes" id="UP000315145">
    <property type="component" value="Unassembled WGS sequence"/>
</dbReference>
<reference evidence="3 4" key="2">
    <citation type="submission" date="2019-07" db="EMBL/GenBank/DDBJ databases">
        <title>Algibacter marinivivus sp. nov., isolated from the surface of a marine red alga.</title>
        <authorList>
            <person name="Zhong X."/>
            <person name="Xu W."/>
            <person name="Zhang Y."/>
            <person name="Zhang Q."/>
            <person name="Du Z."/>
        </authorList>
    </citation>
    <scope>NUCLEOTIDE SEQUENCE [LARGE SCALE GENOMIC DNA]</scope>
    <source>
        <strain evidence="3 4">RU-4-M-4</strain>
    </source>
</reference>
<dbReference type="OrthoDB" id="1117699at2"/>